<evidence type="ECO:0000256" key="1">
    <source>
        <dbReference type="SAM" id="MobiDB-lite"/>
    </source>
</evidence>
<dbReference type="KEGG" id="malk:MalAC0309_2327"/>
<reference evidence="3" key="1">
    <citation type="submission" date="2015-12" db="EMBL/GenBank/DDBJ databases">
        <authorList>
            <person name="Shamseldin A."/>
            <person name="Moawad H."/>
            <person name="Abd El-Rahim W.M."/>
            <person name="Sadowsky M.J."/>
        </authorList>
    </citation>
    <scope>NUCLEOTIDE SEQUENCE [LARGE SCALE GENOMIC DNA]</scope>
    <source>
        <strain evidence="3">JAM AC0309</strain>
    </source>
</reference>
<dbReference type="OrthoDB" id="5517693at2"/>
<evidence type="ECO:0000313" key="3">
    <source>
        <dbReference type="Proteomes" id="UP000218965"/>
    </source>
</evidence>
<evidence type="ECO:0008006" key="4">
    <source>
        <dbReference type="Google" id="ProtNLM"/>
    </source>
</evidence>
<sequence>MHVDLSTFSDRDGLVRVGALDDPGFRRNLDRAVDRGEYVRLARGACISAAVWLGLDRHAKYRARIHAAAVGRLHPHDLVAGPSAAALWRLPWLDAWPETVHLLRTDVTGGRHSSSKRPGGLVRHTAGQRDDGARIDWLPVTSLARTVADAAATTSMAASVMVADAALRGITTGFVRAPLDRDALIDCCAARPVRRGRTRALRVAQFADARAGSAGESLVRVTLHRLGVPPPELQVEFRGDSGAQYFADFYWPDQDFVLEFDGKVKLTDPGMRDGRSAEEVLFDEKLREDEIRAQVRGFARADWRIGRSTTRLAERLRRAGFIFPRGWREPC</sequence>
<gene>
    <name evidence="2" type="ORF">MalAC0309_2327</name>
</gene>
<dbReference type="AlphaFoldDB" id="A0A0U5BF16"/>
<accession>A0A0U5BF16</accession>
<organism evidence="2 3">
    <name type="scientific">Microcella alkaliphila</name>
    <dbReference type="NCBI Taxonomy" id="279828"/>
    <lineage>
        <taxon>Bacteria</taxon>
        <taxon>Bacillati</taxon>
        <taxon>Actinomycetota</taxon>
        <taxon>Actinomycetes</taxon>
        <taxon>Micrococcales</taxon>
        <taxon>Microbacteriaceae</taxon>
        <taxon>Microcella</taxon>
    </lineage>
</organism>
<protein>
    <recommendedName>
        <fullName evidence="4">Transcriptional regulator, AbiEi antitoxin, Type IV TA system</fullName>
    </recommendedName>
</protein>
<dbReference type="Proteomes" id="UP000218965">
    <property type="component" value="Chromosome"/>
</dbReference>
<evidence type="ECO:0000313" key="2">
    <source>
        <dbReference type="EMBL" id="BAU33169.1"/>
    </source>
</evidence>
<dbReference type="EMBL" id="AP017315">
    <property type="protein sequence ID" value="BAU33169.1"/>
    <property type="molecule type" value="Genomic_DNA"/>
</dbReference>
<reference evidence="2 3" key="2">
    <citation type="submission" date="2016-01" db="EMBL/GenBank/DDBJ databases">
        <title>Microcella alkaliphila JAM AC0309 whole genome shotgun sequence.</title>
        <authorList>
            <person name="Kurata A."/>
            <person name="Hirose Y."/>
            <person name="Kishimoto N."/>
            <person name="Kobayashi T."/>
        </authorList>
    </citation>
    <scope>NUCLEOTIDE SEQUENCE [LARGE SCALE GENOMIC DNA]</scope>
    <source>
        <strain evidence="2 3">JAM AC0309</strain>
    </source>
</reference>
<dbReference type="RefSeq" id="WP_096422832.1">
    <property type="nucleotide sequence ID" value="NZ_AP017315.1"/>
</dbReference>
<proteinExistence type="predicted"/>
<feature type="region of interest" description="Disordered" evidence="1">
    <location>
        <begin position="107"/>
        <end position="126"/>
    </location>
</feature>
<name>A0A0U5BF16_9MICO</name>